<dbReference type="PANTHER" id="PTHR10098">
    <property type="entry name" value="RAPSYN-RELATED"/>
    <property type="match status" value="1"/>
</dbReference>
<evidence type="ECO:0000256" key="1">
    <source>
        <dbReference type="SAM" id="MobiDB-lite"/>
    </source>
</evidence>
<dbReference type="Pfam" id="PF12770">
    <property type="entry name" value="CHAT"/>
    <property type="match status" value="1"/>
</dbReference>
<reference evidence="5" key="1">
    <citation type="submission" date="2025-08" db="UniProtKB">
        <authorList>
            <consortium name="RefSeq"/>
        </authorList>
    </citation>
    <scope>IDENTIFICATION</scope>
    <source>
        <tissue evidence="5">Tentacle</tissue>
    </source>
</reference>
<dbReference type="AlphaFoldDB" id="A0A6P8I7T7"/>
<keyword evidence="4" id="KW-1185">Reference proteome</keyword>
<protein>
    <submittedName>
        <fullName evidence="5">Tetratricopeptide repeat protein 28-like</fullName>
    </submittedName>
</protein>
<feature type="compositionally biased region" description="Basic and acidic residues" evidence="1">
    <location>
        <begin position="207"/>
        <end position="234"/>
    </location>
</feature>
<feature type="region of interest" description="Disordered" evidence="1">
    <location>
        <begin position="207"/>
        <end position="235"/>
    </location>
</feature>
<keyword evidence="2" id="KW-1133">Transmembrane helix</keyword>
<evidence type="ECO:0000256" key="2">
    <source>
        <dbReference type="SAM" id="Phobius"/>
    </source>
</evidence>
<evidence type="ECO:0000259" key="3">
    <source>
        <dbReference type="Pfam" id="PF12770"/>
    </source>
</evidence>
<dbReference type="InterPro" id="IPR024983">
    <property type="entry name" value="CHAT_dom"/>
</dbReference>
<gene>
    <name evidence="5" type="primary">LOC116298887</name>
</gene>
<sequence>MHCVHDMFIKRCIKYLEQSLHCCECIFDEYILHDRDNFKISIMDTFIEIYKLLTHVLIETGEIDKALVVSDRGRARALSDLLETKYSKFPQYGNNVIQTYAEVDSVFHARKNEFCVLYFALQLFHTVAVWVLARQKPPFFLAVDPQGFEYRQLPISQGNNESEIIPQVVFAAYDAINVRSVLRCEDRSLDHLPESVQLIKSDDCLVRGDGQKEGDNSAPDQNEREMAPNREKNFEGNTNPLEILYSKLIAPVMQNLAHEDVVIVPDGPLHMVPFAALRDPETGLFLSEMKRIRLVPSLKTLKSLQECPSDYHSKTGALVVGAPESGAVMFQGQEITFSPLPEARREATVIGNILGVEPLLGAQATKDFIKQRLHEGVAVIHIAAHGSTKGEIVLAPGTLTGARKIPEEEKYLLTMQEVQETRIRAQLVVLSCCHSGRGEIKAEGIVGISRGFLAAGARAVVASLWGIDDEATLVFMVSFYTCLKMGKSASKSLQQAMKDVREDKDYEEPKHWAPFFLIGDDVTINFQK</sequence>
<accession>A0A6P8I7T7</accession>
<evidence type="ECO:0000313" key="4">
    <source>
        <dbReference type="Proteomes" id="UP000515163"/>
    </source>
</evidence>
<dbReference type="PANTHER" id="PTHR10098:SF108">
    <property type="entry name" value="TETRATRICOPEPTIDE REPEAT PROTEIN 28"/>
    <property type="match status" value="1"/>
</dbReference>
<feature type="transmembrane region" description="Helical" evidence="2">
    <location>
        <begin position="115"/>
        <end position="133"/>
    </location>
</feature>
<dbReference type="Proteomes" id="UP000515163">
    <property type="component" value="Unplaced"/>
</dbReference>
<name>A0A6P8I7T7_ACTTE</name>
<feature type="domain" description="CHAT" evidence="3">
    <location>
        <begin position="240"/>
        <end position="520"/>
    </location>
</feature>
<evidence type="ECO:0000313" key="5">
    <source>
        <dbReference type="RefSeq" id="XP_031563326.1"/>
    </source>
</evidence>
<organism evidence="4 5">
    <name type="scientific">Actinia tenebrosa</name>
    <name type="common">Australian red waratah sea anemone</name>
    <dbReference type="NCBI Taxonomy" id="6105"/>
    <lineage>
        <taxon>Eukaryota</taxon>
        <taxon>Metazoa</taxon>
        <taxon>Cnidaria</taxon>
        <taxon>Anthozoa</taxon>
        <taxon>Hexacorallia</taxon>
        <taxon>Actiniaria</taxon>
        <taxon>Actiniidae</taxon>
        <taxon>Actinia</taxon>
    </lineage>
</organism>
<keyword evidence="2" id="KW-0812">Transmembrane</keyword>
<dbReference type="GeneID" id="116298887"/>
<proteinExistence type="predicted"/>
<dbReference type="InParanoid" id="A0A6P8I7T7"/>
<dbReference type="OrthoDB" id="9991317at2759"/>
<dbReference type="RefSeq" id="XP_031563326.1">
    <property type="nucleotide sequence ID" value="XM_031707466.1"/>
</dbReference>
<dbReference type="KEGG" id="aten:116298887"/>
<keyword evidence="2" id="KW-0472">Membrane</keyword>